<feature type="domain" description="Rhodanese" evidence="2">
    <location>
        <begin position="16"/>
        <end position="107"/>
    </location>
</feature>
<dbReference type="PROSITE" id="PS50206">
    <property type="entry name" value="RHODANESE_3"/>
    <property type="match status" value="4"/>
</dbReference>
<dbReference type="InterPro" id="IPR036873">
    <property type="entry name" value="Rhodanese-like_dom_sf"/>
</dbReference>
<feature type="domain" description="Rhodanese" evidence="2">
    <location>
        <begin position="384"/>
        <end position="462"/>
    </location>
</feature>
<keyword evidence="1" id="KW-0677">Repeat</keyword>
<dbReference type="GO" id="GO:0016740">
    <property type="term" value="F:transferase activity"/>
    <property type="evidence" value="ECO:0007669"/>
    <property type="project" value="UniProtKB-KW"/>
</dbReference>
<dbReference type="PANTHER" id="PTHR43855:SF1">
    <property type="entry name" value="THIOSULFATE SULFURTRANSFERASE"/>
    <property type="match status" value="1"/>
</dbReference>
<dbReference type="Proteomes" id="UP000502005">
    <property type="component" value="Plasmid pNE1B"/>
</dbReference>
<dbReference type="RefSeq" id="WP_208718504.1">
    <property type="nucleotide sequence ID" value="NZ_CP024770.1"/>
</dbReference>
<dbReference type="AlphaFoldDB" id="A0A6B9G7M2"/>
<evidence type="ECO:0000256" key="1">
    <source>
        <dbReference type="ARBA" id="ARBA00022737"/>
    </source>
</evidence>
<gene>
    <name evidence="3" type="ORF">CUN67_27010</name>
</gene>
<dbReference type="InterPro" id="IPR051126">
    <property type="entry name" value="Thiosulfate_sulfurtransferase"/>
</dbReference>
<evidence type="ECO:0000259" key="2">
    <source>
        <dbReference type="PROSITE" id="PS50206"/>
    </source>
</evidence>
<protein>
    <submittedName>
        <fullName evidence="3">Sulfurtransferase</fullName>
    </submittedName>
</protein>
<feature type="domain" description="Rhodanese" evidence="2">
    <location>
        <begin position="274"/>
        <end position="363"/>
    </location>
</feature>
<evidence type="ECO:0000313" key="3">
    <source>
        <dbReference type="EMBL" id="QGY32602.1"/>
    </source>
</evidence>
<reference evidence="3 4" key="1">
    <citation type="submission" date="2017-11" db="EMBL/GenBank/DDBJ databases">
        <title>Genome sequence of Pantoea cypripedii NE1.</title>
        <authorList>
            <person name="Nascimento F.X."/>
        </authorList>
    </citation>
    <scope>NUCLEOTIDE SEQUENCE [LARGE SCALE GENOMIC DNA]</scope>
    <source>
        <strain evidence="3 4">NE1</strain>
        <plasmid evidence="4">pne1b</plasmid>
    </source>
</reference>
<accession>A0A6B9G7M2</accession>
<organism evidence="3 4">
    <name type="scientific">Pantoea cypripedii</name>
    <name type="common">Pectobacterium cypripedii</name>
    <name type="synonym">Erwinia cypripedii</name>
    <dbReference type="NCBI Taxonomy" id="55209"/>
    <lineage>
        <taxon>Bacteria</taxon>
        <taxon>Pseudomonadati</taxon>
        <taxon>Pseudomonadota</taxon>
        <taxon>Gammaproteobacteria</taxon>
        <taxon>Enterobacterales</taxon>
        <taxon>Erwiniaceae</taxon>
        <taxon>Pantoea</taxon>
    </lineage>
</organism>
<dbReference type="SUPFAM" id="SSF52821">
    <property type="entry name" value="Rhodanese/Cell cycle control phosphatase"/>
    <property type="match status" value="4"/>
</dbReference>
<evidence type="ECO:0000313" key="4">
    <source>
        <dbReference type="Proteomes" id="UP000502005"/>
    </source>
</evidence>
<name>A0A6B9G7M2_PANCY</name>
<dbReference type="Pfam" id="PF00581">
    <property type="entry name" value="Rhodanese"/>
    <property type="match status" value="4"/>
</dbReference>
<dbReference type="PANTHER" id="PTHR43855">
    <property type="entry name" value="THIOSULFATE SULFURTRANSFERASE"/>
    <property type="match status" value="1"/>
</dbReference>
<dbReference type="SMART" id="SM00450">
    <property type="entry name" value="RHOD"/>
    <property type="match status" value="4"/>
</dbReference>
<geneLocation type="plasmid" evidence="4">
    <name>pne1b</name>
</geneLocation>
<dbReference type="Gene3D" id="3.40.250.10">
    <property type="entry name" value="Rhodanese-like domain"/>
    <property type="match status" value="4"/>
</dbReference>
<keyword evidence="3" id="KW-0808">Transferase</keyword>
<proteinExistence type="predicted"/>
<feature type="domain" description="Rhodanese" evidence="2">
    <location>
        <begin position="140"/>
        <end position="231"/>
    </location>
</feature>
<sequence>MSAEINVAQLENWLVDGQELAIFDVREHGEYGQGHLFFAVPLPYSRLELDITRLAPSYRARMVVYDDGDSRVAAAAVRRLTALGYQQVYLLAGGTQAWSAAGYTLFEGVNLPSKTFGEHVEAIRHTPSLSASELHQRIYRQEPLLIVDGRPFSEYQKMSIPGSVCCPNGELSARIDGLLADQNTPIVVNCAGRTRSIIGAQTLIDLGISNPVYALENGTQGWMLADYALEHGQHRRCPDDSAISTEREHAACKLAETAGASWVSPEQVKSWQSQQDSVYLLDVRTETEFLAGTLPGAQHAPGGQLQQATDQYVGVRNARLVLLDTENVRAPVTAYWLRQMGHQAYILQGGIAAGLRENIRSDLSQPLAPVLPHISVSQLRAWQGSRPLRIWDIRSSQDYRNGHIPGSVWVNRRHLIDADVSDVVIVSDEPQQAGWLAVDGHPLGWLKGGVTAWLDAGGEVDVTPDSPPDAERIDYLFFTHDRHQGNKAAARQYLAWEQGLWPRLHPSEKNVLKPITEQK</sequence>
<dbReference type="EMBL" id="CP024770">
    <property type="protein sequence ID" value="QGY32602.1"/>
    <property type="molecule type" value="Genomic_DNA"/>
</dbReference>
<keyword evidence="3" id="KW-0614">Plasmid</keyword>
<dbReference type="InterPro" id="IPR001763">
    <property type="entry name" value="Rhodanese-like_dom"/>
</dbReference>